<feature type="compositionally biased region" description="Low complexity" evidence="1">
    <location>
        <begin position="86"/>
        <end position="98"/>
    </location>
</feature>
<dbReference type="EMBL" id="JAHQCS010000096">
    <property type="protein sequence ID" value="MBU9712308.1"/>
    <property type="molecule type" value="Genomic_DNA"/>
</dbReference>
<feature type="region of interest" description="Disordered" evidence="1">
    <location>
        <begin position="35"/>
        <end position="154"/>
    </location>
</feature>
<evidence type="ECO:0000313" key="2">
    <source>
        <dbReference type="EMBL" id="MBU9712308.1"/>
    </source>
</evidence>
<accession>A0ABS6JFJ8</accession>
<name>A0ABS6JFJ8_9BACI</name>
<feature type="compositionally biased region" description="Low complexity" evidence="1">
    <location>
        <begin position="35"/>
        <end position="52"/>
    </location>
</feature>
<feature type="compositionally biased region" description="Polar residues" evidence="1">
    <location>
        <begin position="99"/>
        <end position="117"/>
    </location>
</feature>
<keyword evidence="3" id="KW-1185">Reference proteome</keyword>
<reference evidence="2 3" key="1">
    <citation type="submission" date="2021-06" db="EMBL/GenBank/DDBJ databases">
        <title>Bacillus sp. RD4P76, an endophyte from a halophyte.</title>
        <authorList>
            <person name="Sun J.-Q."/>
        </authorList>
    </citation>
    <scope>NUCLEOTIDE SEQUENCE [LARGE SCALE GENOMIC DNA]</scope>
    <source>
        <strain evidence="2 3">CGMCC 1.15917</strain>
    </source>
</reference>
<proteinExistence type="predicted"/>
<organism evidence="2 3">
    <name type="scientific">Evansella tamaricis</name>
    <dbReference type="NCBI Taxonomy" id="2069301"/>
    <lineage>
        <taxon>Bacteria</taxon>
        <taxon>Bacillati</taxon>
        <taxon>Bacillota</taxon>
        <taxon>Bacilli</taxon>
        <taxon>Bacillales</taxon>
        <taxon>Bacillaceae</taxon>
        <taxon>Evansella</taxon>
    </lineage>
</organism>
<dbReference type="Proteomes" id="UP000784880">
    <property type="component" value="Unassembled WGS sequence"/>
</dbReference>
<dbReference type="RefSeq" id="WP_217066494.1">
    <property type="nucleotide sequence ID" value="NZ_JAHQCS010000096.1"/>
</dbReference>
<sequence length="154" mass="15837">MKKIAITISMATLILAGITGCGDANQNDDGAGAYQYQTGQGTTNGQTPGQTGITENDGALGGQGLRQSAQRRTGMFTGQRNNPTEQGNGSFGNQGSNQTDQTWRTGPTGQEGLSRQRGQIGYGTYGSRTDLGFSQNGNGTHGQGGSGTGNINSR</sequence>
<protein>
    <submittedName>
        <fullName evidence="2">Uncharacterized protein</fullName>
    </submittedName>
</protein>
<evidence type="ECO:0000256" key="1">
    <source>
        <dbReference type="SAM" id="MobiDB-lite"/>
    </source>
</evidence>
<feature type="compositionally biased region" description="Polar residues" evidence="1">
    <location>
        <begin position="65"/>
        <end position="85"/>
    </location>
</feature>
<evidence type="ECO:0000313" key="3">
    <source>
        <dbReference type="Proteomes" id="UP000784880"/>
    </source>
</evidence>
<comment type="caution">
    <text evidence="2">The sequence shown here is derived from an EMBL/GenBank/DDBJ whole genome shotgun (WGS) entry which is preliminary data.</text>
</comment>
<feature type="compositionally biased region" description="Gly residues" evidence="1">
    <location>
        <begin position="139"/>
        <end position="148"/>
    </location>
</feature>
<dbReference type="PROSITE" id="PS51257">
    <property type="entry name" value="PROKAR_LIPOPROTEIN"/>
    <property type="match status" value="1"/>
</dbReference>
<gene>
    <name evidence="2" type="ORF">KS419_11200</name>
</gene>